<gene>
    <name evidence="1" type="primary">dgoK</name>
    <name evidence="1" type="ORF">AHMF7616_04135</name>
</gene>
<organism evidence="1 2">
    <name type="scientific">Adhaeribacter pallidiroseus</name>
    <dbReference type="NCBI Taxonomy" id="2072847"/>
    <lineage>
        <taxon>Bacteria</taxon>
        <taxon>Pseudomonadati</taxon>
        <taxon>Bacteroidota</taxon>
        <taxon>Cytophagia</taxon>
        <taxon>Cytophagales</taxon>
        <taxon>Hymenobacteraceae</taxon>
        <taxon>Adhaeribacter</taxon>
    </lineage>
</organism>
<reference evidence="1 2" key="1">
    <citation type="submission" date="2018-04" db="EMBL/GenBank/DDBJ databases">
        <title>Adhaeribacter sp. HMF7616 genome sequencing and assembly.</title>
        <authorList>
            <person name="Kang H."/>
            <person name="Kang J."/>
            <person name="Cha I."/>
            <person name="Kim H."/>
            <person name="Joh K."/>
        </authorList>
    </citation>
    <scope>NUCLEOTIDE SEQUENCE [LARGE SCALE GENOMIC DNA]</scope>
    <source>
        <strain evidence="1 2">HMF7616</strain>
    </source>
</reference>
<dbReference type="EMBL" id="QASA01000001">
    <property type="protein sequence ID" value="RDC65505.1"/>
    <property type="molecule type" value="Genomic_DNA"/>
</dbReference>
<evidence type="ECO:0000313" key="1">
    <source>
        <dbReference type="EMBL" id="RDC65505.1"/>
    </source>
</evidence>
<keyword evidence="2" id="KW-1185">Reference proteome</keyword>
<dbReference type="RefSeq" id="WP_115374500.1">
    <property type="nucleotide sequence ID" value="NZ_QASA01000001.1"/>
</dbReference>
<dbReference type="Gene3D" id="3.30.420.310">
    <property type="entry name" value="2-keto-3-deoxy-galactonokinase, C-terminal domain"/>
    <property type="match status" value="1"/>
</dbReference>
<keyword evidence="1" id="KW-0808">Transferase</keyword>
<dbReference type="Gene3D" id="3.30.420.300">
    <property type="entry name" value="2-keto-3-deoxy-galactonokinase, substrate binding domain"/>
    <property type="match status" value="1"/>
</dbReference>
<dbReference type="InterPro" id="IPR042257">
    <property type="entry name" value="DGOK_C"/>
</dbReference>
<accession>A0A369QPA3</accession>
<dbReference type="GO" id="GO:0034194">
    <property type="term" value="P:D-galactonate catabolic process"/>
    <property type="evidence" value="ECO:0007669"/>
    <property type="project" value="InterPro"/>
</dbReference>
<sequence length="337" mass="37501">MSHTLLCCDWGTSSFRLRLVNKDTRQILGEVINPEGIASTFNAWKNQAKTNGVSRKQFFQEQLRHHIQNLAAKLHTNLDATPLVLSGMASSSLGLEELPYAELPFAVDGSQAGIRHFERQPDFPHDLLLISGIRTDGDVMRGEETQLVGLIHLMDLAGITGESIFIFPGTHSKHITVRQQQVISFQTFMTGEIFNLMAGASILKDSIESPDSAEIKEPELNGFRSGVRESGNSTILHGLFTVRTNQLFRNLTKKQNFYYLSGLLIGTELRSLLPKEAAPIILSSGSNLFKFYKLALEELQLLNDTIIIPPEFIDKATIAGQVTIFQQQQVPLIKPTK</sequence>
<dbReference type="Proteomes" id="UP000253919">
    <property type="component" value="Unassembled WGS sequence"/>
</dbReference>
<dbReference type="OrthoDB" id="256574at2"/>
<dbReference type="InterPro" id="IPR042258">
    <property type="entry name" value="DGOK_N"/>
</dbReference>
<comment type="caution">
    <text evidence="1">The sequence shown here is derived from an EMBL/GenBank/DDBJ whole genome shotgun (WGS) entry which is preliminary data.</text>
</comment>
<proteinExistence type="predicted"/>
<dbReference type="AlphaFoldDB" id="A0A369QPA3"/>
<dbReference type="InterPro" id="IPR007729">
    <property type="entry name" value="DGOK"/>
</dbReference>
<keyword evidence="1" id="KW-0418">Kinase</keyword>
<evidence type="ECO:0000313" key="2">
    <source>
        <dbReference type="Proteomes" id="UP000253919"/>
    </source>
</evidence>
<dbReference type="GO" id="GO:0008671">
    <property type="term" value="F:2-dehydro-3-deoxygalactonokinase activity"/>
    <property type="evidence" value="ECO:0007669"/>
    <property type="project" value="UniProtKB-EC"/>
</dbReference>
<dbReference type="EC" id="2.7.1.58" evidence="1"/>
<name>A0A369QPA3_9BACT</name>
<protein>
    <submittedName>
        <fullName evidence="1">2-dehydro-3-deoxygalactonokinase</fullName>
        <ecNumber evidence="1">2.7.1.58</ecNumber>
    </submittedName>
</protein>
<dbReference type="CDD" id="cd24012">
    <property type="entry name" value="ASKHA_NBD_KDGal-kinase"/>
    <property type="match status" value="1"/>
</dbReference>
<dbReference type="Pfam" id="PF05035">
    <property type="entry name" value="DGOK"/>
    <property type="match status" value="1"/>
</dbReference>